<evidence type="ECO:0000313" key="3">
    <source>
        <dbReference type="Proteomes" id="UP000539175"/>
    </source>
</evidence>
<dbReference type="AlphaFoldDB" id="A0A7X0AX99"/>
<dbReference type="Gene3D" id="3.30.2090.10">
    <property type="entry name" value="Multidrug efflux transporter AcrB TolC docking domain, DN and DC subdomains"/>
    <property type="match status" value="2"/>
</dbReference>
<dbReference type="Pfam" id="PF00873">
    <property type="entry name" value="ACR_tran"/>
    <property type="match status" value="1"/>
</dbReference>
<dbReference type="SUPFAM" id="SSF82714">
    <property type="entry name" value="Multidrug efflux transporter AcrB TolC docking domain, DN and DC subdomains"/>
    <property type="match status" value="2"/>
</dbReference>
<dbReference type="PANTHER" id="PTHR32063:SF0">
    <property type="entry name" value="SWARMING MOTILITY PROTEIN SWRC"/>
    <property type="match status" value="1"/>
</dbReference>
<keyword evidence="1" id="KW-0812">Transmembrane</keyword>
<dbReference type="Gene3D" id="3.30.70.1430">
    <property type="entry name" value="Multidrug efflux transporter AcrB pore domain"/>
    <property type="match status" value="2"/>
</dbReference>
<gene>
    <name evidence="2" type="ORF">FHS74_001340</name>
</gene>
<dbReference type="Proteomes" id="UP000539175">
    <property type="component" value="Unassembled WGS sequence"/>
</dbReference>
<feature type="transmembrane region" description="Helical" evidence="1">
    <location>
        <begin position="456"/>
        <end position="484"/>
    </location>
</feature>
<dbReference type="SUPFAM" id="SSF82693">
    <property type="entry name" value="Multidrug efflux transporter AcrB pore domain, PN1, PN2, PC1 and PC2 subdomains"/>
    <property type="match status" value="3"/>
</dbReference>
<dbReference type="Gene3D" id="3.30.70.1320">
    <property type="entry name" value="Multidrug efflux transporter AcrB pore domain like"/>
    <property type="match status" value="1"/>
</dbReference>
<feature type="transmembrane region" description="Helical" evidence="1">
    <location>
        <begin position="383"/>
        <end position="408"/>
    </location>
</feature>
<dbReference type="RefSeq" id="WP_184798716.1">
    <property type="nucleotide sequence ID" value="NZ_JACIIZ010000003.1"/>
</dbReference>
<keyword evidence="3" id="KW-1185">Reference proteome</keyword>
<feature type="transmembrane region" description="Helical" evidence="1">
    <location>
        <begin position="334"/>
        <end position="350"/>
    </location>
</feature>
<evidence type="ECO:0000313" key="2">
    <source>
        <dbReference type="EMBL" id="MBB6250795.1"/>
    </source>
</evidence>
<dbReference type="Gene3D" id="1.20.1640.10">
    <property type="entry name" value="Multidrug efflux transporter AcrB transmembrane domain"/>
    <property type="match status" value="2"/>
</dbReference>
<feature type="transmembrane region" description="Helical" evidence="1">
    <location>
        <begin position="876"/>
        <end position="896"/>
    </location>
</feature>
<feature type="transmembrane region" description="Helical" evidence="1">
    <location>
        <begin position="357"/>
        <end position="377"/>
    </location>
</feature>
<protein>
    <submittedName>
        <fullName evidence="2">CzcA family heavy metal efflux pump</fullName>
    </submittedName>
</protein>
<organism evidence="2 3">
    <name type="scientific">Nitrospirillum iridis</name>
    <dbReference type="NCBI Taxonomy" id="765888"/>
    <lineage>
        <taxon>Bacteria</taxon>
        <taxon>Pseudomonadati</taxon>
        <taxon>Pseudomonadota</taxon>
        <taxon>Alphaproteobacteria</taxon>
        <taxon>Rhodospirillales</taxon>
        <taxon>Azospirillaceae</taxon>
        <taxon>Nitrospirillum</taxon>
    </lineage>
</organism>
<feature type="transmembrane region" description="Helical" evidence="1">
    <location>
        <begin position="978"/>
        <end position="1001"/>
    </location>
</feature>
<accession>A0A7X0AX99</accession>
<keyword evidence="1" id="KW-1133">Transmembrane helix</keyword>
<name>A0A7X0AX99_9PROT</name>
<keyword evidence="1" id="KW-0472">Membrane</keyword>
<proteinExistence type="predicted"/>
<evidence type="ECO:0000256" key="1">
    <source>
        <dbReference type="SAM" id="Phobius"/>
    </source>
</evidence>
<feature type="transmembrane region" description="Helical" evidence="1">
    <location>
        <begin position="429"/>
        <end position="450"/>
    </location>
</feature>
<dbReference type="GO" id="GO:0042910">
    <property type="term" value="F:xenobiotic transmembrane transporter activity"/>
    <property type="evidence" value="ECO:0007669"/>
    <property type="project" value="TreeGrafter"/>
</dbReference>
<dbReference type="PANTHER" id="PTHR32063">
    <property type="match status" value="1"/>
</dbReference>
<dbReference type="PRINTS" id="PR00702">
    <property type="entry name" value="ACRIFLAVINRP"/>
</dbReference>
<dbReference type="EMBL" id="JACIIZ010000003">
    <property type="protein sequence ID" value="MBB6250795.1"/>
    <property type="molecule type" value="Genomic_DNA"/>
</dbReference>
<sequence length="1009" mass="106781">MTGFTAWVAAHRRSLLCLLALPVLAGLILAANLPVTLFPTVTFPRVRVSLDAGDRPAPQMLLLATRPLEQAVHRVPGVTGVRSTTSRGSAELSVTFAWGTDMTTAELQVNAAVGQVLPTLPAGASATVRRMEPTVFPIIAYSLTSDTLSPTRLRDLAQYQLRPLLAGIEGVAEVGVSGGTEQEFQVIADPDRLLAHGLAIDDVVKAVGNASLVQAVGRVEDHYKLFLVVSDNSLTGLDALRRVVLSSGPGGAVTVGDVANVVDGTVPQWTRVTAGGRDAVLLNVYQQRDGNSVRIAQAVRDRLATAKLPKGVTISSWYDQSQLVLASAASVRDAVLVGIVLAALVLWLFLRDLRITLIAAAVVPAALAATVALLSVLRLSFNIMTLGGMAAAVGLIIDDAIVMVEHIVRRLREGRRDGAPGVLGAAREFTRPLAGSSAATLVIFVPLAFLDGVTGAFFQALSLTMASGLAFSFIITWLAVPLAVERLVDIRRPHDTGRVLAWVDDRYARLSARLLARPWLALAALLPLLLLGGLAYRAVGSGFMPSADEGGFVLDYRSAPGTALSETDRELAQVDAILRDTPDVETWSRRIGAGLGGDLNEANKGDYFVRLKSGNRRPIDEVITDVRTRITHQVPGLDVEIAQLMEDLIGDLTAVPQPIEIKIFGDDPAVLLPTARAVAAALAQVDGVVDIKDGINPAGEALDIRVDGVKAAGEGMDVVGITAQAAAVLQGTVVAQVPTPTKRIGVRVWVPVAARTTDTDVANLRPRAPDGHLFPLKRVATIVPVSGEPEIGQENLQGMVAVTARIEGRDMGSVAADVTALLDGRRLVAAPLRYELGGLFQQQRVAFQGLLKVFAAAVAAVFVLLLFLYESFVTAAVILVMPLLAAGAVFIGLWLTGTELNITAMMGMTMVIGIVTEVAIFYFSEFEGLPAALPLAERLSQAGRNRFRPIAMTTLAAMLTLLPLAFGLGEGAGMQRPLAIAILSGLAVQLPLVLLVMPCLYRLAVRRQA</sequence>
<reference evidence="2 3" key="1">
    <citation type="submission" date="2020-08" db="EMBL/GenBank/DDBJ databases">
        <title>Genomic Encyclopedia of Type Strains, Phase IV (KMG-IV): sequencing the most valuable type-strain genomes for metagenomic binning, comparative biology and taxonomic classification.</title>
        <authorList>
            <person name="Goeker M."/>
        </authorList>
    </citation>
    <scope>NUCLEOTIDE SEQUENCE [LARGE SCALE GENOMIC DNA]</scope>
    <source>
        <strain evidence="2 3">DSM 22198</strain>
    </source>
</reference>
<dbReference type="InterPro" id="IPR027463">
    <property type="entry name" value="AcrB_DN_DC_subdom"/>
</dbReference>
<feature type="transmembrane region" description="Helical" evidence="1">
    <location>
        <begin position="519"/>
        <end position="539"/>
    </location>
</feature>
<dbReference type="Gene3D" id="3.30.70.1440">
    <property type="entry name" value="Multidrug efflux transporter AcrB pore domain"/>
    <property type="match status" value="1"/>
</dbReference>
<feature type="transmembrane region" description="Helical" evidence="1">
    <location>
        <begin position="849"/>
        <end position="869"/>
    </location>
</feature>
<dbReference type="SUPFAM" id="SSF82866">
    <property type="entry name" value="Multidrug efflux transporter AcrB transmembrane domain"/>
    <property type="match status" value="2"/>
</dbReference>
<comment type="caution">
    <text evidence="2">The sequence shown here is derived from an EMBL/GenBank/DDBJ whole genome shotgun (WGS) entry which is preliminary data.</text>
</comment>
<feature type="transmembrane region" description="Helical" evidence="1">
    <location>
        <begin position="902"/>
        <end position="923"/>
    </location>
</feature>
<dbReference type="GO" id="GO:0005886">
    <property type="term" value="C:plasma membrane"/>
    <property type="evidence" value="ECO:0007669"/>
    <property type="project" value="TreeGrafter"/>
</dbReference>
<feature type="transmembrane region" description="Helical" evidence="1">
    <location>
        <begin position="947"/>
        <end position="966"/>
    </location>
</feature>
<dbReference type="InterPro" id="IPR001036">
    <property type="entry name" value="Acrflvin-R"/>
</dbReference>